<feature type="compositionally biased region" description="Low complexity" evidence="2">
    <location>
        <begin position="1265"/>
        <end position="1278"/>
    </location>
</feature>
<dbReference type="GO" id="GO:0016740">
    <property type="term" value="F:transferase activity"/>
    <property type="evidence" value="ECO:0007669"/>
    <property type="project" value="UniProtKB-KW"/>
</dbReference>
<evidence type="ECO:0000256" key="2">
    <source>
        <dbReference type="SAM" id="MobiDB-lite"/>
    </source>
</evidence>
<sequence>MSVLHSGEEDQRLIMKAVPARAAAAVAPPSACAQAVVEALLDALVVPTPRPEPETEPGAEAGSEPAAGAAGATATAAAATAGPSDQSTDASKAGPSSSAATAGKDGKTAAQTRAEEAEKRRRPLLAKSSVCRLLAELVRSYSTVAKIVTEYTYTVGPDSEVTEDCPPLAYILDRLVASEPGGDKECASCCRLLVAAIAACNHSPDAQTMLVAEVRQALLRALQLPEGAEKHGRLQALAGLVFTMMDSCPSSGPPSAAAVRQGLPAAVRSTNLGMNNIAKIMVRRGLPVDLARISHSLDLSSPHLAATVNAVLKPLELLTRMVNSPSGAPAQRRIKTTSASHEATQPTTEPTSNSEATRAQGESMLEDPENTEHDISVTEATSETHPADGADADDQDQDEVLEEIMDQLLERNPDGPGETILAEALILDGSGGSGGGGSARMETEEGARTAEPSAAGGEQRDSDAEEDADAGEEEAEEEEEPEQDEDEEEDEDEDGGWLHKRLVSMRRRKRTTEEGSNYDEDGDDADLEEEMMMMIQGGTSCRMASGSSMPLSRCDRPLLVSLGRMMELEDLWMVHPEPSGSASVLFGSDQPAAARFIPMAPVGGLAVADDAAAAADPAPAAPSGSGQVLPVHPLLTVRNSTDAVLPLQRSRRAGHQRGYRYIQVNTRQQSPAILQRLLGPSAHDALQLTMNSGSLRDPPFLLSDPQDFRVITHRSDEDWLDLTSSLGGLVSGAPSGGSLASIPSALARWTEESRVLDTVGMYDCVTACKPEVLALLETTRDQELAERRKQDEERRRQEELAETAPASSAPADAGAPAAMDTQGSEAARPEVPEPPADGAEPAAPAAPAAGEPPCPSVSSETEQSSAASGTETEPPAAGGETAAPAADFSSILGDMEIPEGVDPSFLAALPDDMRQEVVAEQLRLQRIRQRFRQAQTSQQQPTMEVSPEFLEALPPAIQEEVLAQQRMEQQRAAAASALPEDPVDPGDFLQTLPPPLRQTILADLEDSQLGVLPPSMAEEAQTLRREWEARNRQHPYEPIDYSVRSRLNQRYAFHLSSSMPLPGMRPSGWRTLASGGGAGSRADSSAHLIRRPDCTGCCAILSYHCHTREWVVKALLSMLDRSDASQSAPAAALPAAAPATPPAAGRQAKRRQLTSTPEVVDVVGVTPQREPAATGAAAPSWLNISMDAALGCRANVFQLHRSGPATPVGGAVKRLERATHMTVHPQAASVVCRHALDALISLAKSFPSNFLPAARPERPERRTGRLAARRPLGAAAETGRPGRPRLQGQEPGANAQRPGGRR</sequence>
<feature type="compositionally biased region" description="Gly residues" evidence="2">
    <location>
        <begin position="429"/>
        <end position="438"/>
    </location>
</feature>
<feature type="compositionally biased region" description="Acidic residues" evidence="2">
    <location>
        <begin position="463"/>
        <end position="495"/>
    </location>
</feature>
<feature type="region of interest" description="Disordered" evidence="2">
    <location>
        <begin position="427"/>
        <end position="499"/>
    </location>
</feature>
<feature type="compositionally biased region" description="Low complexity" evidence="2">
    <location>
        <begin position="1129"/>
        <end position="1144"/>
    </location>
</feature>
<proteinExistence type="predicted"/>
<feature type="compositionally biased region" description="Low complexity" evidence="2">
    <location>
        <begin position="836"/>
        <end position="849"/>
    </location>
</feature>
<dbReference type="Proteomes" id="UP000440578">
    <property type="component" value="Unassembled WGS sequence"/>
</dbReference>
<dbReference type="OrthoDB" id="8068875at2759"/>
<organism evidence="3 4">
    <name type="scientific">Amphibalanus amphitrite</name>
    <name type="common">Striped barnacle</name>
    <name type="synonym">Balanus amphitrite</name>
    <dbReference type="NCBI Taxonomy" id="1232801"/>
    <lineage>
        <taxon>Eukaryota</taxon>
        <taxon>Metazoa</taxon>
        <taxon>Ecdysozoa</taxon>
        <taxon>Arthropoda</taxon>
        <taxon>Crustacea</taxon>
        <taxon>Multicrustacea</taxon>
        <taxon>Cirripedia</taxon>
        <taxon>Thoracica</taxon>
        <taxon>Thoracicalcarea</taxon>
        <taxon>Balanomorpha</taxon>
        <taxon>Balanoidea</taxon>
        <taxon>Balanidae</taxon>
        <taxon>Amphibalaninae</taxon>
        <taxon>Amphibalanus</taxon>
    </lineage>
</organism>
<feature type="compositionally biased region" description="Polar residues" evidence="2">
    <location>
        <begin position="84"/>
        <end position="98"/>
    </location>
</feature>
<feature type="compositionally biased region" description="Polar residues" evidence="2">
    <location>
        <begin position="336"/>
        <end position="357"/>
    </location>
</feature>
<feature type="compositionally biased region" description="Low complexity" evidence="2">
    <location>
        <begin position="56"/>
        <end position="83"/>
    </location>
</feature>
<dbReference type="InterPro" id="IPR025527">
    <property type="entry name" value="HUWE1/Rev1_UBM"/>
</dbReference>
<dbReference type="Gene3D" id="6.10.250.1630">
    <property type="match status" value="1"/>
</dbReference>
<evidence type="ECO:0000313" key="3">
    <source>
        <dbReference type="EMBL" id="KAF0312884.1"/>
    </source>
</evidence>
<protein>
    <submittedName>
        <fullName evidence="3">E3 ubiquitin-protein ligase HUWE1</fullName>
    </submittedName>
</protein>
<feature type="region of interest" description="Disordered" evidence="2">
    <location>
        <begin position="1249"/>
        <end position="1302"/>
    </location>
</feature>
<dbReference type="EMBL" id="VIIS01000128">
    <property type="protein sequence ID" value="KAF0312884.1"/>
    <property type="molecule type" value="Genomic_DNA"/>
</dbReference>
<evidence type="ECO:0000313" key="4">
    <source>
        <dbReference type="Proteomes" id="UP000440578"/>
    </source>
</evidence>
<feature type="region of interest" description="Disordered" evidence="2">
    <location>
        <begin position="323"/>
        <end position="373"/>
    </location>
</feature>
<dbReference type="Pfam" id="PF14377">
    <property type="entry name" value="UBM"/>
    <property type="match status" value="3"/>
</dbReference>
<gene>
    <name evidence="3" type="primary">HUWE1_1</name>
    <name evidence="3" type="ORF">FJT64_016464</name>
</gene>
<keyword evidence="4" id="KW-1185">Reference proteome</keyword>
<evidence type="ECO:0000256" key="1">
    <source>
        <dbReference type="ARBA" id="ARBA00022679"/>
    </source>
</evidence>
<feature type="region of interest" description="Disordered" evidence="2">
    <location>
        <begin position="48"/>
        <end position="121"/>
    </location>
</feature>
<feature type="compositionally biased region" description="Polar residues" evidence="2">
    <location>
        <begin position="856"/>
        <end position="868"/>
    </location>
</feature>
<feature type="compositionally biased region" description="Low complexity" evidence="2">
    <location>
        <begin position="869"/>
        <end position="883"/>
    </location>
</feature>
<comment type="caution">
    <text evidence="3">The sequence shown here is derived from an EMBL/GenBank/DDBJ whole genome shotgun (WGS) entry which is preliminary data.</text>
</comment>
<feature type="compositionally biased region" description="Low complexity" evidence="2">
    <location>
        <begin position="804"/>
        <end position="818"/>
    </location>
</feature>
<reference evidence="3 4" key="1">
    <citation type="submission" date="2019-07" db="EMBL/GenBank/DDBJ databases">
        <title>Draft genome assembly of a fouling barnacle, Amphibalanus amphitrite (Darwin, 1854): The first reference genome for Thecostraca.</title>
        <authorList>
            <person name="Kim W."/>
        </authorList>
    </citation>
    <scope>NUCLEOTIDE SEQUENCE [LARGE SCALE GENOMIC DNA]</scope>
    <source>
        <strain evidence="3">SNU_AA5</strain>
        <tissue evidence="3">Soma without cirri and trophi</tissue>
    </source>
</reference>
<feature type="region of interest" description="Disordered" evidence="2">
    <location>
        <begin position="784"/>
        <end position="883"/>
    </location>
</feature>
<feature type="compositionally biased region" description="Basic and acidic residues" evidence="2">
    <location>
        <begin position="784"/>
        <end position="799"/>
    </location>
</feature>
<keyword evidence="1" id="KW-0808">Transferase</keyword>
<feature type="region of interest" description="Disordered" evidence="2">
    <location>
        <begin position="1129"/>
        <end position="1158"/>
    </location>
</feature>
<accession>A0A6A4XA61</accession>
<name>A0A6A4XA61_AMPAM</name>